<feature type="region of interest" description="Disordered" evidence="1">
    <location>
        <begin position="50"/>
        <end position="79"/>
    </location>
</feature>
<sequence length="79" mass="9068">MSARLNVQPVRYFSLRLTRGCRGYCLGRRIPRFSAHWHCIAQELTPKIKSQERRYKQKGDGDKCFDGSGGDGFECNKVS</sequence>
<evidence type="ECO:0000313" key="3">
    <source>
        <dbReference type="Proteomes" id="UP000297245"/>
    </source>
</evidence>
<accession>A0A4S8M9W7</accession>
<dbReference type="EMBL" id="ML179132">
    <property type="protein sequence ID" value="THU98698.1"/>
    <property type="molecule type" value="Genomic_DNA"/>
</dbReference>
<dbReference type="Proteomes" id="UP000297245">
    <property type="component" value="Unassembled WGS sequence"/>
</dbReference>
<gene>
    <name evidence="2" type="ORF">K435DRAFT_777356</name>
</gene>
<reference evidence="2 3" key="1">
    <citation type="journal article" date="2019" name="Nat. Ecol. Evol.">
        <title>Megaphylogeny resolves global patterns of mushroom evolution.</title>
        <authorList>
            <person name="Varga T."/>
            <person name="Krizsan K."/>
            <person name="Foldi C."/>
            <person name="Dima B."/>
            <person name="Sanchez-Garcia M."/>
            <person name="Sanchez-Ramirez S."/>
            <person name="Szollosi G.J."/>
            <person name="Szarkandi J.G."/>
            <person name="Papp V."/>
            <person name="Albert L."/>
            <person name="Andreopoulos W."/>
            <person name="Angelini C."/>
            <person name="Antonin V."/>
            <person name="Barry K.W."/>
            <person name="Bougher N.L."/>
            <person name="Buchanan P."/>
            <person name="Buyck B."/>
            <person name="Bense V."/>
            <person name="Catcheside P."/>
            <person name="Chovatia M."/>
            <person name="Cooper J."/>
            <person name="Damon W."/>
            <person name="Desjardin D."/>
            <person name="Finy P."/>
            <person name="Geml J."/>
            <person name="Haridas S."/>
            <person name="Hughes K."/>
            <person name="Justo A."/>
            <person name="Karasinski D."/>
            <person name="Kautmanova I."/>
            <person name="Kiss B."/>
            <person name="Kocsube S."/>
            <person name="Kotiranta H."/>
            <person name="LaButti K.M."/>
            <person name="Lechner B.E."/>
            <person name="Liimatainen K."/>
            <person name="Lipzen A."/>
            <person name="Lukacs Z."/>
            <person name="Mihaltcheva S."/>
            <person name="Morgado L.N."/>
            <person name="Niskanen T."/>
            <person name="Noordeloos M.E."/>
            <person name="Ohm R.A."/>
            <person name="Ortiz-Santana B."/>
            <person name="Ovrebo C."/>
            <person name="Racz N."/>
            <person name="Riley R."/>
            <person name="Savchenko A."/>
            <person name="Shiryaev A."/>
            <person name="Soop K."/>
            <person name="Spirin V."/>
            <person name="Szebenyi C."/>
            <person name="Tomsovsky M."/>
            <person name="Tulloss R.E."/>
            <person name="Uehling J."/>
            <person name="Grigoriev I.V."/>
            <person name="Vagvolgyi C."/>
            <person name="Papp T."/>
            <person name="Martin F.M."/>
            <person name="Miettinen O."/>
            <person name="Hibbett D.S."/>
            <person name="Nagy L.G."/>
        </authorList>
    </citation>
    <scope>NUCLEOTIDE SEQUENCE [LARGE SCALE GENOMIC DNA]</scope>
    <source>
        <strain evidence="2 3">CBS 962.96</strain>
    </source>
</reference>
<feature type="compositionally biased region" description="Basic and acidic residues" evidence="1">
    <location>
        <begin position="50"/>
        <end position="65"/>
    </location>
</feature>
<keyword evidence="3" id="KW-1185">Reference proteome</keyword>
<dbReference type="AlphaFoldDB" id="A0A4S8M9W7"/>
<organism evidence="2 3">
    <name type="scientific">Dendrothele bispora (strain CBS 962.96)</name>
    <dbReference type="NCBI Taxonomy" id="1314807"/>
    <lineage>
        <taxon>Eukaryota</taxon>
        <taxon>Fungi</taxon>
        <taxon>Dikarya</taxon>
        <taxon>Basidiomycota</taxon>
        <taxon>Agaricomycotina</taxon>
        <taxon>Agaricomycetes</taxon>
        <taxon>Agaricomycetidae</taxon>
        <taxon>Agaricales</taxon>
        <taxon>Agaricales incertae sedis</taxon>
        <taxon>Dendrothele</taxon>
    </lineage>
</organism>
<evidence type="ECO:0000256" key="1">
    <source>
        <dbReference type="SAM" id="MobiDB-lite"/>
    </source>
</evidence>
<proteinExistence type="predicted"/>
<evidence type="ECO:0000313" key="2">
    <source>
        <dbReference type="EMBL" id="THU98698.1"/>
    </source>
</evidence>
<protein>
    <submittedName>
        <fullName evidence="2">Uncharacterized protein</fullName>
    </submittedName>
</protein>
<name>A0A4S8M9W7_DENBC</name>